<sequence length="268" mass="29255">MGRLNIDVHATARARRGYYGMISHIDAMFGRLMDALSDSGVSENTLVIFASDHGDMMGERGMWFKKTLFEPAIHVPLIVGGLGIAQRRVATPVSLLDLLPTLVDVSGAPAGTICTPFNGQSLVPLLHGGSKHDPVMVEHLDGGTDAPRVMLRDGDLKLVLSRAYPTMLFNLSDDPFELNDLASDPAASNDMARLLAKAHEIWDLDALAIDKHANQTARTVVNTALQTGRPQVWDFTPGTLAQNSNYVRSGDKFPDVERRSYLPAKVRR</sequence>
<gene>
    <name evidence="3" type="primary">betC_2</name>
    <name evidence="3" type="ORF">BOA8489_04027</name>
</gene>
<dbReference type="InterPro" id="IPR051849">
    <property type="entry name" value="GAG-degrading_sulfatase"/>
</dbReference>
<dbReference type="PANTHER" id="PTHR46615:SF1">
    <property type="entry name" value="ARYLSULFATASE K"/>
    <property type="match status" value="1"/>
</dbReference>
<evidence type="ECO:0000259" key="2">
    <source>
        <dbReference type="Pfam" id="PF12411"/>
    </source>
</evidence>
<dbReference type="Pfam" id="PF12411">
    <property type="entry name" value="Choline_sulf_C"/>
    <property type="match status" value="1"/>
</dbReference>
<dbReference type="GO" id="GO:0047753">
    <property type="term" value="F:choline-sulfatase activity"/>
    <property type="evidence" value="ECO:0007669"/>
    <property type="project" value="UniProtKB-EC"/>
</dbReference>
<dbReference type="SUPFAM" id="SSF53649">
    <property type="entry name" value="Alkaline phosphatase-like"/>
    <property type="match status" value="1"/>
</dbReference>
<dbReference type="InterPro" id="IPR025863">
    <property type="entry name" value="Choline_sulf_C_dom"/>
</dbReference>
<keyword evidence="3" id="KW-0378">Hydrolase</keyword>
<proteinExistence type="predicted"/>
<evidence type="ECO:0000313" key="4">
    <source>
        <dbReference type="Proteomes" id="UP000201838"/>
    </source>
</evidence>
<keyword evidence="4" id="KW-1185">Reference proteome</keyword>
<evidence type="ECO:0000313" key="3">
    <source>
        <dbReference type="EMBL" id="SMX25882.1"/>
    </source>
</evidence>
<dbReference type="Proteomes" id="UP000201838">
    <property type="component" value="Unassembled WGS sequence"/>
</dbReference>
<dbReference type="OrthoDB" id="9795675at2"/>
<dbReference type="GO" id="GO:0004065">
    <property type="term" value="F:arylsulfatase activity"/>
    <property type="evidence" value="ECO:0007669"/>
    <property type="project" value="TreeGrafter"/>
</dbReference>
<feature type="domain" description="Sulfatase N-terminal" evidence="1">
    <location>
        <begin position="13"/>
        <end position="107"/>
    </location>
</feature>
<reference evidence="4" key="1">
    <citation type="submission" date="2017-05" db="EMBL/GenBank/DDBJ databases">
        <authorList>
            <person name="Rodrigo-Torres L."/>
            <person name="Arahal R. D."/>
            <person name="Lucena T."/>
        </authorList>
    </citation>
    <scope>NUCLEOTIDE SEQUENCE [LARGE SCALE GENOMIC DNA]</scope>
    <source>
        <strain evidence="4">CECT 8489</strain>
    </source>
</reference>
<dbReference type="Pfam" id="PF00884">
    <property type="entry name" value="Sulfatase"/>
    <property type="match status" value="1"/>
</dbReference>
<protein>
    <submittedName>
        <fullName evidence="3">Choline-sulfatase</fullName>
        <ecNumber evidence="3">3.1.6.6</ecNumber>
    </submittedName>
</protein>
<dbReference type="RefSeq" id="WP_093976038.1">
    <property type="nucleotide sequence ID" value="NZ_FXXQ01000043.1"/>
</dbReference>
<dbReference type="InterPro" id="IPR017850">
    <property type="entry name" value="Alkaline_phosphatase_core_sf"/>
</dbReference>
<dbReference type="AlphaFoldDB" id="A0A238J6L8"/>
<accession>A0A238J6L8</accession>
<dbReference type="GO" id="GO:0015024">
    <property type="term" value="F:glucuronate-2-sulfatase activity"/>
    <property type="evidence" value="ECO:0007669"/>
    <property type="project" value="TreeGrafter"/>
</dbReference>
<dbReference type="PANTHER" id="PTHR46615">
    <property type="entry name" value="ARYLSULFATASE K"/>
    <property type="match status" value="1"/>
</dbReference>
<dbReference type="InterPro" id="IPR000917">
    <property type="entry name" value="Sulfatase_N"/>
</dbReference>
<name>A0A238J6L8_9RHOB</name>
<dbReference type="EC" id="3.1.6.6" evidence="3"/>
<dbReference type="EMBL" id="FXXQ01000043">
    <property type="protein sequence ID" value="SMX25882.1"/>
    <property type="molecule type" value="Genomic_DNA"/>
</dbReference>
<organism evidence="3 4">
    <name type="scientific">Boseongicola aestuarii</name>
    <dbReference type="NCBI Taxonomy" id="1470561"/>
    <lineage>
        <taxon>Bacteria</taxon>
        <taxon>Pseudomonadati</taxon>
        <taxon>Pseudomonadota</taxon>
        <taxon>Alphaproteobacteria</taxon>
        <taxon>Rhodobacterales</taxon>
        <taxon>Paracoccaceae</taxon>
        <taxon>Boseongicola</taxon>
    </lineage>
</organism>
<evidence type="ECO:0000259" key="1">
    <source>
        <dbReference type="Pfam" id="PF00884"/>
    </source>
</evidence>
<feature type="domain" description="Choline sulfatase enzyme C-terminal" evidence="2">
    <location>
        <begin position="213"/>
        <end position="260"/>
    </location>
</feature>
<dbReference type="Gene3D" id="3.40.720.10">
    <property type="entry name" value="Alkaline Phosphatase, subunit A"/>
    <property type="match status" value="1"/>
</dbReference>